<dbReference type="GO" id="GO:0008658">
    <property type="term" value="F:penicillin binding"/>
    <property type="evidence" value="ECO:0007669"/>
    <property type="project" value="InterPro"/>
</dbReference>
<evidence type="ECO:0000256" key="12">
    <source>
        <dbReference type="SAM" id="MobiDB-lite"/>
    </source>
</evidence>
<evidence type="ECO:0000313" key="16">
    <source>
        <dbReference type="EMBL" id="SFD02329.1"/>
    </source>
</evidence>
<evidence type="ECO:0000256" key="11">
    <source>
        <dbReference type="ARBA" id="ARBA00049902"/>
    </source>
</evidence>
<evidence type="ECO:0000256" key="9">
    <source>
        <dbReference type="ARBA" id="ARBA00023268"/>
    </source>
</evidence>
<dbReference type="Proteomes" id="UP000198728">
    <property type="component" value="Unassembled WGS sequence"/>
</dbReference>
<organism evidence="16 17">
    <name type="scientific">Tropicimonas isoalkanivorans</name>
    <dbReference type="NCBI Taxonomy" id="441112"/>
    <lineage>
        <taxon>Bacteria</taxon>
        <taxon>Pseudomonadati</taxon>
        <taxon>Pseudomonadota</taxon>
        <taxon>Alphaproteobacteria</taxon>
        <taxon>Rhodobacterales</taxon>
        <taxon>Roseobacteraceae</taxon>
        <taxon>Tropicimonas</taxon>
    </lineage>
</organism>
<dbReference type="GO" id="GO:0030288">
    <property type="term" value="C:outer membrane-bounded periplasmic space"/>
    <property type="evidence" value="ECO:0007669"/>
    <property type="project" value="TreeGrafter"/>
</dbReference>
<evidence type="ECO:0000259" key="14">
    <source>
        <dbReference type="Pfam" id="PF00905"/>
    </source>
</evidence>
<keyword evidence="5" id="KW-0645">Protease</keyword>
<dbReference type="AlphaFoldDB" id="A0A1I1NXJ9"/>
<dbReference type="GO" id="GO:0004180">
    <property type="term" value="F:carboxypeptidase activity"/>
    <property type="evidence" value="ECO:0007669"/>
    <property type="project" value="UniProtKB-KW"/>
</dbReference>
<keyword evidence="9" id="KW-0511">Multifunctional enzyme</keyword>
<keyword evidence="6" id="KW-0328">Glycosyltransferase</keyword>
<comment type="pathway">
    <text evidence="1">Cell wall biogenesis; peptidoglycan biosynthesis.</text>
</comment>
<evidence type="ECO:0000256" key="7">
    <source>
        <dbReference type="ARBA" id="ARBA00022679"/>
    </source>
</evidence>
<dbReference type="UniPathway" id="UPA00219"/>
<dbReference type="NCBIfam" id="TIGR02074">
    <property type="entry name" value="PBP_1a_fam"/>
    <property type="match status" value="1"/>
</dbReference>
<gene>
    <name evidence="16" type="ORF">SAMN04488094_11377</name>
</gene>
<dbReference type="InterPro" id="IPR036950">
    <property type="entry name" value="PBP_transglycosylase"/>
</dbReference>
<dbReference type="InterPro" id="IPR001264">
    <property type="entry name" value="Glyco_trans_51"/>
</dbReference>
<dbReference type="EC" id="2.4.99.28" evidence="10"/>
<dbReference type="SUPFAM" id="SSF56601">
    <property type="entry name" value="beta-lactamase/transpeptidase-like"/>
    <property type="match status" value="1"/>
</dbReference>
<feature type="compositionally biased region" description="Basic residues" evidence="12">
    <location>
        <begin position="37"/>
        <end position="47"/>
    </location>
</feature>
<dbReference type="GO" id="GO:0006508">
    <property type="term" value="P:proteolysis"/>
    <property type="evidence" value="ECO:0007669"/>
    <property type="project" value="UniProtKB-KW"/>
</dbReference>
<keyword evidence="7" id="KW-0808">Transferase</keyword>
<dbReference type="STRING" id="441112.SAMN04488094_11377"/>
<dbReference type="Pfam" id="PF00912">
    <property type="entry name" value="Transgly"/>
    <property type="match status" value="1"/>
</dbReference>
<dbReference type="Gene3D" id="1.10.3810.10">
    <property type="entry name" value="Biosynthetic peptidoglycan transglycosylase-like"/>
    <property type="match status" value="1"/>
</dbReference>
<keyword evidence="13" id="KW-1133">Transmembrane helix</keyword>
<dbReference type="GO" id="GO:0009252">
    <property type="term" value="P:peptidoglycan biosynthetic process"/>
    <property type="evidence" value="ECO:0007669"/>
    <property type="project" value="UniProtKB-UniPathway"/>
</dbReference>
<keyword evidence="13" id="KW-0472">Membrane</keyword>
<evidence type="ECO:0000259" key="15">
    <source>
        <dbReference type="Pfam" id="PF00912"/>
    </source>
</evidence>
<accession>A0A1I1NXJ9</accession>
<sequence>MGSKGGKRPVLRADKRQTTAKRREKAAKAPAKSAPANKRKASPRTSRRGGSGGGRGRGPIAWIRRLFGFIVGLLWSLTWRVSVGVGLVLAVAVLYFYSQLPPATELIDGRTRGSVTLLDRDNQVFAWRGEQFDSITEIHQVSDNVKNAVVATEDRRFYRHFGISPRGVASAVKINLSEGRSALSGHGGSTLTQQTAKLLCLGVPYDSDTWETEAAYEDDCRRTTIWRKVKEAIFAMAMELKYTKDEILVIYLNRAYLGASARGFEAASQRYFGIPAAQLNPAQGAMLAGLLKAPTRYAPTSNLARAQDRADTVIKLMYDQGYITAAERDDAWAHPATLSEAAKSNTGGYFADWVMDTGPNFLTRDTTEDVILYTTLDQRIQAAAEGAMRDVFEAKLKEGSEAQAAIVVMSADGAVRAMVGGRETQVSGAFNRATMARRQTGSSFKPFVYAAALDLGYTPLATVVDEPYCIDVPGSGEYCPKNYSRNFHGRVTLVDALKDSLNVPAVKVAEAVGLENVRKIASDFGIDNELAVGPALALGASESTLVEMSGAYAGILNGGRSVHPYGLRELRIQGDDSPLMGQEGGFGERVISDQAARYLVYMMSQVIDAGTGQRAKLGDRPAAGKTGTTQAARDAWFIGFTADYVTGVWMGYDDNTPLTGVTGGGLPAEIWQEAMLRIHDGLPVTQLPMALPSAADLQTAEAPRYEGNTNSARSNGTEQRRRGSDNLAERVLQDVLNLFGRGN</sequence>
<evidence type="ECO:0000256" key="10">
    <source>
        <dbReference type="ARBA" id="ARBA00044770"/>
    </source>
</evidence>
<comment type="catalytic activity">
    <reaction evidence="11">
        <text>[GlcNAc-(1-&gt;4)-Mur2Ac(oyl-L-Ala-gamma-D-Glu-L-Lys-D-Ala-D-Ala)](n)-di-trans,octa-cis-undecaprenyl diphosphate + beta-D-GlcNAc-(1-&gt;4)-Mur2Ac(oyl-L-Ala-gamma-D-Glu-L-Lys-D-Ala-D-Ala)-di-trans,octa-cis-undecaprenyl diphosphate = [GlcNAc-(1-&gt;4)-Mur2Ac(oyl-L-Ala-gamma-D-Glu-L-Lys-D-Ala-D-Ala)](n+1)-di-trans,octa-cis-undecaprenyl diphosphate + di-trans,octa-cis-undecaprenyl diphosphate + H(+)</text>
        <dbReference type="Rhea" id="RHEA:23708"/>
        <dbReference type="Rhea" id="RHEA-COMP:9602"/>
        <dbReference type="Rhea" id="RHEA-COMP:9603"/>
        <dbReference type="ChEBI" id="CHEBI:15378"/>
        <dbReference type="ChEBI" id="CHEBI:58405"/>
        <dbReference type="ChEBI" id="CHEBI:60033"/>
        <dbReference type="ChEBI" id="CHEBI:78435"/>
        <dbReference type="EC" id="2.4.99.28"/>
    </reaction>
</comment>
<evidence type="ECO:0000256" key="1">
    <source>
        <dbReference type="ARBA" id="ARBA00004752"/>
    </source>
</evidence>
<proteinExistence type="inferred from homology"/>
<dbReference type="InterPro" id="IPR023346">
    <property type="entry name" value="Lysozyme-like_dom_sf"/>
</dbReference>
<comment type="similarity">
    <text evidence="2">In the C-terminal section; belongs to the transpeptidase family.</text>
</comment>
<comment type="similarity">
    <text evidence="3">In the N-terminal section; belongs to the glycosyltransferase 51 family.</text>
</comment>
<feature type="compositionally biased region" description="Polar residues" evidence="12">
    <location>
        <begin position="707"/>
        <end position="717"/>
    </location>
</feature>
<keyword evidence="8" id="KW-0378">Hydrolase</keyword>
<dbReference type="InterPro" id="IPR050396">
    <property type="entry name" value="Glycosyltr_51/Transpeptidase"/>
</dbReference>
<evidence type="ECO:0000256" key="2">
    <source>
        <dbReference type="ARBA" id="ARBA00007090"/>
    </source>
</evidence>
<dbReference type="SUPFAM" id="SSF53955">
    <property type="entry name" value="Lysozyme-like"/>
    <property type="match status" value="1"/>
</dbReference>
<feature type="domain" description="Glycosyl transferase family 51" evidence="15">
    <location>
        <begin position="130"/>
        <end position="317"/>
    </location>
</feature>
<dbReference type="InterPro" id="IPR001460">
    <property type="entry name" value="PCN-bd_Tpept"/>
</dbReference>
<dbReference type="OrthoDB" id="9766909at2"/>
<evidence type="ECO:0000256" key="5">
    <source>
        <dbReference type="ARBA" id="ARBA00022670"/>
    </source>
</evidence>
<dbReference type="GO" id="GO:0008955">
    <property type="term" value="F:peptidoglycan glycosyltransferase activity"/>
    <property type="evidence" value="ECO:0007669"/>
    <property type="project" value="UniProtKB-EC"/>
</dbReference>
<dbReference type="InterPro" id="IPR012338">
    <property type="entry name" value="Beta-lactam/transpept-like"/>
</dbReference>
<feature type="compositionally biased region" description="Basic residues" evidence="12">
    <location>
        <begin position="1"/>
        <end position="10"/>
    </location>
</feature>
<evidence type="ECO:0000256" key="6">
    <source>
        <dbReference type="ARBA" id="ARBA00022676"/>
    </source>
</evidence>
<dbReference type="PANTHER" id="PTHR32282">
    <property type="entry name" value="BINDING PROTEIN TRANSPEPTIDASE, PUTATIVE-RELATED"/>
    <property type="match status" value="1"/>
</dbReference>
<dbReference type="RefSeq" id="WP_093362153.1">
    <property type="nucleotide sequence ID" value="NZ_FOLG01000013.1"/>
</dbReference>
<dbReference type="Pfam" id="PF00905">
    <property type="entry name" value="Transpeptidase"/>
    <property type="match status" value="1"/>
</dbReference>
<keyword evidence="17" id="KW-1185">Reference proteome</keyword>
<evidence type="ECO:0000256" key="4">
    <source>
        <dbReference type="ARBA" id="ARBA00022645"/>
    </source>
</evidence>
<evidence type="ECO:0000313" key="17">
    <source>
        <dbReference type="Proteomes" id="UP000198728"/>
    </source>
</evidence>
<dbReference type="EMBL" id="FOLG01000013">
    <property type="protein sequence ID" value="SFD02329.1"/>
    <property type="molecule type" value="Genomic_DNA"/>
</dbReference>
<feature type="transmembrane region" description="Helical" evidence="13">
    <location>
        <begin position="66"/>
        <end position="97"/>
    </location>
</feature>
<reference evidence="16 17" key="1">
    <citation type="submission" date="2016-10" db="EMBL/GenBank/DDBJ databases">
        <authorList>
            <person name="de Groot N.N."/>
        </authorList>
    </citation>
    <scope>NUCLEOTIDE SEQUENCE [LARGE SCALE GENOMIC DNA]</scope>
    <source>
        <strain evidence="16 17">DSM 19548</strain>
    </source>
</reference>
<evidence type="ECO:0000256" key="13">
    <source>
        <dbReference type="SAM" id="Phobius"/>
    </source>
</evidence>
<feature type="compositionally biased region" description="Basic and acidic residues" evidence="12">
    <location>
        <begin position="718"/>
        <end position="727"/>
    </location>
</feature>
<evidence type="ECO:0000256" key="3">
    <source>
        <dbReference type="ARBA" id="ARBA00007739"/>
    </source>
</evidence>
<dbReference type="Gene3D" id="3.40.710.10">
    <property type="entry name" value="DD-peptidase/beta-lactamase superfamily"/>
    <property type="match status" value="1"/>
</dbReference>
<protein>
    <recommendedName>
        <fullName evidence="10">peptidoglycan glycosyltransferase</fullName>
        <ecNumber evidence="10">2.4.99.28</ecNumber>
    </recommendedName>
</protein>
<feature type="region of interest" description="Disordered" evidence="12">
    <location>
        <begin position="701"/>
        <end position="727"/>
    </location>
</feature>
<evidence type="ECO:0000256" key="8">
    <source>
        <dbReference type="ARBA" id="ARBA00022801"/>
    </source>
</evidence>
<keyword evidence="13" id="KW-0812">Transmembrane</keyword>
<feature type="domain" description="Penicillin-binding protein transpeptidase" evidence="14">
    <location>
        <begin position="405"/>
        <end position="643"/>
    </location>
</feature>
<dbReference type="PANTHER" id="PTHR32282:SF33">
    <property type="entry name" value="PEPTIDOGLYCAN GLYCOSYLTRANSFERASE"/>
    <property type="match status" value="1"/>
</dbReference>
<name>A0A1I1NXJ9_9RHOB</name>
<feature type="region of interest" description="Disordered" evidence="12">
    <location>
        <begin position="1"/>
        <end position="55"/>
    </location>
</feature>
<keyword evidence="4" id="KW-0121">Carboxypeptidase</keyword>